<evidence type="ECO:0000256" key="4">
    <source>
        <dbReference type="PIRNR" id="PIRNR000124"/>
    </source>
</evidence>
<sequence>MNKKICVVGLGYIGLPTAAMLANCGYDVVGVDTNKEVLDNLNKGKIIIEEPYLDDLVKKVVINKKLIGLNTPCEADIFIIAVPTPINENKRADMRYVINATNSIVSYVKKGDIVILESTSPVGTTTEIIKPILEKTDLEIGKDIYVGYCPERVLPGKILKELVENHRVVGGINEESAIKIAKIYKSFVKGHIYTTDTKTAEMTKLVENTFRDVNIALSNELLKICDNININVWDVIEYSNKHPRVNLLNPGPGVGGHCLAVDPWFLVESSPNLSNIIKLSRITNDSMPSYMFYSVEKLIKNTNKKITILGITYKPDVDDIRESPIIELIKILKENNYEISIYDPYVKNYPGIENNLMKCVQGSELLIIGVNHNVFKDINYEKVLKAMEGNLILDTRNSLDKEELEKIGFVYKLIGSK</sequence>
<dbReference type="SUPFAM" id="SSF48179">
    <property type="entry name" value="6-phosphogluconate dehydrogenase C-terminal domain-like"/>
    <property type="match status" value="1"/>
</dbReference>
<feature type="domain" description="UDP-glucose/GDP-mannose dehydrogenase C-terminal" evidence="6">
    <location>
        <begin position="307"/>
        <end position="401"/>
    </location>
</feature>
<evidence type="ECO:0000313" key="7">
    <source>
        <dbReference type="EMBL" id="MDK2563809.1"/>
    </source>
</evidence>
<dbReference type="PIRSF" id="PIRSF500136">
    <property type="entry name" value="UDP_ManNAc_DH"/>
    <property type="match status" value="1"/>
</dbReference>
<dbReference type="EMBL" id="JASKYM010000004">
    <property type="protein sequence ID" value="MDK2563809.1"/>
    <property type="molecule type" value="Genomic_DNA"/>
</dbReference>
<dbReference type="Pfam" id="PF00984">
    <property type="entry name" value="UDPG_MGDP_dh"/>
    <property type="match status" value="1"/>
</dbReference>
<evidence type="ECO:0000256" key="3">
    <source>
        <dbReference type="ARBA" id="ARBA00023027"/>
    </source>
</evidence>
<gene>
    <name evidence="7" type="ORF">QOZ84_09630</name>
</gene>
<evidence type="ECO:0000259" key="6">
    <source>
        <dbReference type="SMART" id="SM00984"/>
    </source>
</evidence>
<keyword evidence="3" id="KW-0520">NAD</keyword>
<dbReference type="PANTHER" id="PTHR43491">
    <property type="entry name" value="UDP-N-ACETYL-D-MANNOSAMINE DEHYDROGENASE"/>
    <property type="match status" value="1"/>
</dbReference>
<dbReference type="Pfam" id="PF03721">
    <property type="entry name" value="UDPG_MGDP_dh_N"/>
    <property type="match status" value="1"/>
</dbReference>
<dbReference type="InterPro" id="IPR036220">
    <property type="entry name" value="UDP-Glc/GDP-Man_DH_C_sf"/>
</dbReference>
<name>A0ABT7EA51_9FIRM</name>
<feature type="chain" id="PRO_5046037937" evidence="5">
    <location>
        <begin position="22"/>
        <end position="417"/>
    </location>
</feature>
<dbReference type="RefSeq" id="WP_284132750.1">
    <property type="nucleotide sequence ID" value="NZ_JASKYM010000004.1"/>
</dbReference>
<dbReference type="InterPro" id="IPR008927">
    <property type="entry name" value="6-PGluconate_DH-like_C_sf"/>
</dbReference>
<dbReference type="InterPro" id="IPR036291">
    <property type="entry name" value="NAD(P)-bd_dom_sf"/>
</dbReference>
<accession>A0ABT7EA51</accession>
<organism evidence="7 8">
    <name type="scientific">Romboutsia sedimentorum</name>
    <dbReference type="NCBI Taxonomy" id="1368474"/>
    <lineage>
        <taxon>Bacteria</taxon>
        <taxon>Bacillati</taxon>
        <taxon>Bacillota</taxon>
        <taxon>Clostridia</taxon>
        <taxon>Peptostreptococcales</taxon>
        <taxon>Peptostreptococcaceae</taxon>
        <taxon>Romboutsia</taxon>
    </lineage>
</organism>
<dbReference type="Proteomes" id="UP001301012">
    <property type="component" value="Unassembled WGS sequence"/>
</dbReference>
<dbReference type="NCBIfam" id="TIGR03026">
    <property type="entry name" value="NDP-sugDHase"/>
    <property type="match status" value="1"/>
</dbReference>
<keyword evidence="5" id="KW-0732">Signal</keyword>
<dbReference type="InterPro" id="IPR014026">
    <property type="entry name" value="UDP-Glc/GDP-Man_DH_dimer"/>
</dbReference>
<feature type="signal peptide" evidence="5">
    <location>
        <begin position="1"/>
        <end position="21"/>
    </location>
</feature>
<comment type="caution">
    <text evidence="7">The sequence shown here is derived from an EMBL/GenBank/DDBJ whole genome shotgun (WGS) entry which is preliminary data.</text>
</comment>
<keyword evidence="8" id="KW-1185">Reference proteome</keyword>
<keyword evidence="2" id="KW-0560">Oxidoreductase</keyword>
<dbReference type="SMART" id="SM00984">
    <property type="entry name" value="UDPG_MGDP_dh_C"/>
    <property type="match status" value="1"/>
</dbReference>
<dbReference type="PIRSF" id="PIRSF000124">
    <property type="entry name" value="UDPglc_GDPman_dh"/>
    <property type="match status" value="1"/>
</dbReference>
<dbReference type="Gene3D" id="3.40.50.720">
    <property type="entry name" value="NAD(P)-binding Rossmann-like Domain"/>
    <property type="match status" value="2"/>
</dbReference>
<dbReference type="SUPFAM" id="SSF51735">
    <property type="entry name" value="NAD(P)-binding Rossmann-fold domains"/>
    <property type="match status" value="1"/>
</dbReference>
<evidence type="ECO:0000256" key="5">
    <source>
        <dbReference type="SAM" id="SignalP"/>
    </source>
</evidence>
<proteinExistence type="inferred from homology"/>
<evidence type="ECO:0000256" key="1">
    <source>
        <dbReference type="ARBA" id="ARBA00006601"/>
    </source>
</evidence>
<dbReference type="InterPro" id="IPR028359">
    <property type="entry name" value="UDP_ManNAc/GlcNAc_DH"/>
</dbReference>
<reference evidence="7 8" key="1">
    <citation type="submission" date="2023-05" db="EMBL/GenBank/DDBJ databases">
        <title>Rombocin, a short stable natural nisin variant, displays selective antimicrobial activity against Listeria monocytogenes and employs dual mode of action to kill target bacterial strains.</title>
        <authorList>
            <person name="Wambui J."/>
            <person name="Stephan R."/>
            <person name="Kuipers O.P."/>
        </authorList>
    </citation>
    <scope>NUCLEOTIDE SEQUENCE [LARGE SCALE GENOMIC DNA]</scope>
    <source>
        <strain evidence="7 8">RC002</strain>
    </source>
</reference>
<dbReference type="InterPro" id="IPR017476">
    <property type="entry name" value="UDP-Glc/GDP-Man"/>
</dbReference>
<dbReference type="InterPro" id="IPR001732">
    <property type="entry name" value="UDP-Glc/GDP-Man_DH_N"/>
</dbReference>
<protein>
    <submittedName>
        <fullName evidence="7">Nucleotide sugar dehydrogenase</fullName>
    </submittedName>
</protein>
<evidence type="ECO:0000256" key="2">
    <source>
        <dbReference type="ARBA" id="ARBA00023002"/>
    </source>
</evidence>
<dbReference type="PANTHER" id="PTHR43491:SF2">
    <property type="entry name" value="UDP-N-ACETYL-D-MANNOSAMINE DEHYDROGENASE"/>
    <property type="match status" value="1"/>
</dbReference>
<comment type="similarity">
    <text evidence="1 4">Belongs to the UDP-glucose/GDP-mannose dehydrogenase family.</text>
</comment>
<dbReference type="SUPFAM" id="SSF52413">
    <property type="entry name" value="UDP-glucose/GDP-mannose dehydrogenase C-terminal domain"/>
    <property type="match status" value="1"/>
</dbReference>
<evidence type="ECO:0000313" key="8">
    <source>
        <dbReference type="Proteomes" id="UP001301012"/>
    </source>
</evidence>
<dbReference type="InterPro" id="IPR014027">
    <property type="entry name" value="UDP-Glc/GDP-Man_DH_C"/>
</dbReference>
<dbReference type="Pfam" id="PF03720">
    <property type="entry name" value="UDPG_MGDP_dh_C"/>
    <property type="match status" value="1"/>
</dbReference>